<protein>
    <submittedName>
        <fullName evidence="12">Mur ligase</fullName>
    </submittedName>
</protein>
<evidence type="ECO:0000313" key="12">
    <source>
        <dbReference type="EMBL" id="TSJ77862.1"/>
    </source>
</evidence>
<dbReference type="InterPro" id="IPR004101">
    <property type="entry name" value="Mur_ligase_C"/>
</dbReference>
<evidence type="ECO:0000259" key="11">
    <source>
        <dbReference type="Pfam" id="PF08245"/>
    </source>
</evidence>
<dbReference type="GO" id="GO:0009252">
    <property type="term" value="P:peptidoglycan biosynthetic process"/>
    <property type="evidence" value="ECO:0007669"/>
    <property type="project" value="UniProtKB-KW"/>
</dbReference>
<dbReference type="GO" id="GO:0008360">
    <property type="term" value="P:regulation of cell shape"/>
    <property type="evidence" value="ECO:0007669"/>
    <property type="project" value="UniProtKB-KW"/>
</dbReference>
<keyword evidence="4" id="KW-0067">ATP-binding</keyword>
<dbReference type="Pfam" id="PF02875">
    <property type="entry name" value="Mur_ligase_C"/>
    <property type="match status" value="1"/>
</dbReference>
<dbReference type="GO" id="GO:0071555">
    <property type="term" value="P:cell wall organization"/>
    <property type="evidence" value="ECO:0007669"/>
    <property type="project" value="UniProtKB-KW"/>
</dbReference>
<sequence>MKIYFMGICGTAMGNAALLARAAGHEVLGADTGVYPPMSTVLADAGITLHEGYDPARLQKLAPDLVVIGNAMSRGNPEVEWLLDTRALAFTSLPALLHDTVLKTRKNIVVCGTHGKTTTTSLTAFLLRENGRDPGFLIGGVPLDPPVGNHLGTAADPFVIEGDEYDSAFFDKRSKFIHYAPHVAVLNNLEFDHADIFRDLADVQRTFSHLTRIVPRNGFVVMNGDDENLKALGPLPWTRVVRVGTDAGNDVRITGFSETPAGVSFTLSWSGQPWETVTWTTPGLYNARNAAMAAVAAALCTEDGLQRTEDGRVRIGAGGRPLLSLAPLARFRGVKRRQEVLVSTPALTVIEDFGHHPTALAETLKSFRNRFPEAVITAVFEPRSNTARTNTLQAGFMTALALADDVYLGAVNRADKLKADERFDTEAVIAHVTAHGRRGTSGASNAEVLEKLVAATLPAMESKPRLVVFFSNGSFDGIIAKYATAARV</sequence>
<dbReference type="AlphaFoldDB" id="A0A556QMN9"/>
<dbReference type="InterPro" id="IPR050061">
    <property type="entry name" value="MurCDEF_pg_biosynth"/>
</dbReference>
<dbReference type="OrthoDB" id="9804126at2"/>
<dbReference type="Gene3D" id="3.90.190.20">
    <property type="entry name" value="Mur ligase, C-terminal domain"/>
    <property type="match status" value="1"/>
</dbReference>
<dbReference type="EMBL" id="VMBG01000001">
    <property type="protein sequence ID" value="TSJ77862.1"/>
    <property type="molecule type" value="Genomic_DNA"/>
</dbReference>
<dbReference type="Pfam" id="PF01225">
    <property type="entry name" value="Mur_ligase"/>
    <property type="match status" value="1"/>
</dbReference>
<evidence type="ECO:0000256" key="3">
    <source>
        <dbReference type="ARBA" id="ARBA00022741"/>
    </source>
</evidence>
<dbReference type="InterPro" id="IPR013221">
    <property type="entry name" value="Mur_ligase_cen"/>
</dbReference>
<dbReference type="InterPro" id="IPR036615">
    <property type="entry name" value="Mur_ligase_C_dom_sf"/>
</dbReference>
<keyword evidence="2" id="KW-0132">Cell division</keyword>
<evidence type="ECO:0000256" key="5">
    <source>
        <dbReference type="ARBA" id="ARBA00022960"/>
    </source>
</evidence>
<comment type="caution">
    <text evidence="12">The sequence shown here is derived from an EMBL/GenBank/DDBJ whole genome shotgun (WGS) entry which is preliminary data.</text>
</comment>
<dbReference type="PANTHER" id="PTHR43445:SF5">
    <property type="entry name" value="UDP-N-ACETYLMURAMATE--L-ALANYL-GAMMA-D-GLUTAMYL-MESO-2,6-DIAMINOHEPTANDIOATE LIGASE"/>
    <property type="match status" value="1"/>
</dbReference>
<evidence type="ECO:0000313" key="13">
    <source>
        <dbReference type="Proteomes" id="UP000315648"/>
    </source>
</evidence>
<name>A0A556QMN9_9BACT</name>
<keyword evidence="6" id="KW-0573">Peptidoglycan synthesis</keyword>
<dbReference type="Gene3D" id="3.40.1190.10">
    <property type="entry name" value="Mur-like, catalytic domain"/>
    <property type="match status" value="1"/>
</dbReference>
<reference evidence="12 13" key="1">
    <citation type="submission" date="2019-07" db="EMBL/GenBank/DDBJ databases">
        <title>Description of 53C-WASEF.</title>
        <authorList>
            <person name="Pitt A."/>
            <person name="Hahn M.W."/>
        </authorList>
    </citation>
    <scope>NUCLEOTIDE SEQUENCE [LARGE SCALE GENOMIC DNA]</scope>
    <source>
        <strain evidence="12 13">53C-WASEF</strain>
    </source>
</reference>
<dbReference type="Gene3D" id="3.40.50.720">
    <property type="entry name" value="NAD(P)-binding Rossmann-like Domain"/>
    <property type="match status" value="1"/>
</dbReference>
<evidence type="ECO:0000256" key="2">
    <source>
        <dbReference type="ARBA" id="ARBA00022618"/>
    </source>
</evidence>
<keyword evidence="5" id="KW-0133">Cell shape</keyword>
<dbReference type="SUPFAM" id="SSF53244">
    <property type="entry name" value="MurD-like peptide ligases, peptide-binding domain"/>
    <property type="match status" value="1"/>
</dbReference>
<keyword evidence="13" id="KW-1185">Reference proteome</keyword>
<evidence type="ECO:0000256" key="4">
    <source>
        <dbReference type="ARBA" id="ARBA00022840"/>
    </source>
</evidence>
<dbReference type="RefSeq" id="WP_144228204.1">
    <property type="nucleotide sequence ID" value="NZ_CBCRVV010000001.1"/>
</dbReference>
<keyword evidence="3" id="KW-0547">Nucleotide-binding</keyword>
<evidence type="ECO:0000256" key="7">
    <source>
        <dbReference type="ARBA" id="ARBA00023306"/>
    </source>
</evidence>
<evidence type="ECO:0000256" key="1">
    <source>
        <dbReference type="ARBA" id="ARBA00022598"/>
    </source>
</evidence>
<accession>A0A556QMN9</accession>
<dbReference type="PANTHER" id="PTHR43445">
    <property type="entry name" value="UDP-N-ACETYLMURAMATE--L-ALANINE LIGASE-RELATED"/>
    <property type="match status" value="1"/>
</dbReference>
<dbReference type="SUPFAM" id="SSF53623">
    <property type="entry name" value="MurD-like peptide ligases, catalytic domain"/>
    <property type="match status" value="1"/>
</dbReference>
<dbReference type="GO" id="GO:0016881">
    <property type="term" value="F:acid-amino acid ligase activity"/>
    <property type="evidence" value="ECO:0007669"/>
    <property type="project" value="InterPro"/>
</dbReference>
<dbReference type="Pfam" id="PF08245">
    <property type="entry name" value="Mur_ligase_M"/>
    <property type="match status" value="1"/>
</dbReference>
<dbReference type="Proteomes" id="UP000315648">
    <property type="component" value="Unassembled WGS sequence"/>
</dbReference>
<dbReference type="InterPro" id="IPR036565">
    <property type="entry name" value="Mur-like_cat_sf"/>
</dbReference>
<dbReference type="SUPFAM" id="SSF51984">
    <property type="entry name" value="MurCD N-terminal domain"/>
    <property type="match status" value="1"/>
</dbReference>
<feature type="domain" description="Mur ligase central" evidence="11">
    <location>
        <begin position="110"/>
        <end position="297"/>
    </location>
</feature>
<gene>
    <name evidence="12" type="ORF">FPL22_00715</name>
</gene>
<keyword evidence="7" id="KW-0131">Cell cycle</keyword>
<dbReference type="InterPro" id="IPR000713">
    <property type="entry name" value="Mur_ligase_N"/>
</dbReference>
<feature type="domain" description="Mur ligase C-terminal" evidence="10">
    <location>
        <begin position="336"/>
        <end position="454"/>
    </location>
</feature>
<evidence type="ECO:0000256" key="8">
    <source>
        <dbReference type="ARBA" id="ARBA00023316"/>
    </source>
</evidence>
<keyword evidence="1 12" id="KW-0436">Ligase</keyword>
<evidence type="ECO:0000259" key="10">
    <source>
        <dbReference type="Pfam" id="PF02875"/>
    </source>
</evidence>
<proteinExistence type="predicted"/>
<keyword evidence="8" id="KW-0961">Cell wall biogenesis/degradation</keyword>
<feature type="domain" description="Mur ligase N-terminal catalytic" evidence="9">
    <location>
        <begin position="2"/>
        <end position="80"/>
    </location>
</feature>
<organism evidence="12 13">
    <name type="scientific">Rariglobus hedericola</name>
    <dbReference type="NCBI Taxonomy" id="2597822"/>
    <lineage>
        <taxon>Bacteria</taxon>
        <taxon>Pseudomonadati</taxon>
        <taxon>Verrucomicrobiota</taxon>
        <taxon>Opitutia</taxon>
        <taxon>Opitutales</taxon>
        <taxon>Opitutaceae</taxon>
        <taxon>Rariglobus</taxon>
    </lineage>
</organism>
<evidence type="ECO:0000259" key="9">
    <source>
        <dbReference type="Pfam" id="PF01225"/>
    </source>
</evidence>
<evidence type="ECO:0000256" key="6">
    <source>
        <dbReference type="ARBA" id="ARBA00022984"/>
    </source>
</evidence>
<dbReference type="GO" id="GO:0005524">
    <property type="term" value="F:ATP binding"/>
    <property type="evidence" value="ECO:0007669"/>
    <property type="project" value="UniProtKB-KW"/>
</dbReference>
<dbReference type="GO" id="GO:0051301">
    <property type="term" value="P:cell division"/>
    <property type="evidence" value="ECO:0007669"/>
    <property type="project" value="UniProtKB-KW"/>
</dbReference>